<protein>
    <recommendedName>
        <fullName evidence="4">Transferase</fullName>
    </recommendedName>
</protein>
<dbReference type="Gene3D" id="2.160.10.10">
    <property type="entry name" value="Hexapeptide repeat proteins"/>
    <property type="match status" value="1"/>
</dbReference>
<gene>
    <name evidence="2" type="ORF">AAW01_10275</name>
</gene>
<evidence type="ECO:0000313" key="2">
    <source>
        <dbReference type="EMBL" id="KLE31853.1"/>
    </source>
</evidence>
<comment type="caution">
    <text evidence="2">The sequence shown here is derived from an EMBL/GenBank/DDBJ whole genome shotgun (WGS) entry which is preliminary data.</text>
</comment>
<organism evidence="2 3">
    <name type="scientific">Aurantiacibacter gangjinensis</name>
    <dbReference type="NCBI Taxonomy" id="502682"/>
    <lineage>
        <taxon>Bacteria</taxon>
        <taxon>Pseudomonadati</taxon>
        <taxon>Pseudomonadota</taxon>
        <taxon>Alphaproteobacteria</taxon>
        <taxon>Sphingomonadales</taxon>
        <taxon>Erythrobacteraceae</taxon>
        <taxon>Aurantiacibacter</taxon>
    </lineage>
</organism>
<dbReference type="Proteomes" id="UP000053070">
    <property type="component" value="Unassembled WGS sequence"/>
</dbReference>
<name>A0A0G9MRB1_9SPHN</name>
<sequence>MAAAIAVLPSFLKIPIYRHIFGYRIGRGVSIGLSLIVVGRCAIDDGVRIGHGNIFLHCERLKIGTDAFFGIGNVVRGGRTASFGEQAQIYRFNEVNGIINAARDTGSEQASETAGHFSLGKASVITAQHKIDFTGGVTLGDSVILGGRLSSLWTHNRHLDGPITIGDNTYLGSGIQMAPGAAIGPSCIVGIGSVVTKAFSESEVLLGGNPAKIIKPLDDDAKVLVTRPTIEASG</sequence>
<dbReference type="PANTHER" id="PTHR43300">
    <property type="entry name" value="ACETYLTRANSFERASE"/>
    <property type="match status" value="1"/>
</dbReference>
<accession>A0A0G9MRB1</accession>
<dbReference type="SUPFAM" id="SSF51161">
    <property type="entry name" value="Trimeric LpxA-like enzymes"/>
    <property type="match status" value="1"/>
</dbReference>
<dbReference type="PANTHER" id="PTHR43300:SF11">
    <property type="entry name" value="ACETYLTRANSFERASE RV3034C-RELATED"/>
    <property type="match status" value="1"/>
</dbReference>
<dbReference type="EMBL" id="LBHC01000002">
    <property type="protein sequence ID" value="KLE31853.1"/>
    <property type="molecule type" value="Genomic_DNA"/>
</dbReference>
<proteinExistence type="inferred from homology"/>
<evidence type="ECO:0008006" key="4">
    <source>
        <dbReference type="Google" id="ProtNLM"/>
    </source>
</evidence>
<dbReference type="InterPro" id="IPR050179">
    <property type="entry name" value="Trans_hexapeptide_repeat"/>
</dbReference>
<evidence type="ECO:0000313" key="3">
    <source>
        <dbReference type="Proteomes" id="UP000053070"/>
    </source>
</evidence>
<dbReference type="AlphaFoldDB" id="A0A0G9MRB1"/>
<dbReference type="InterPro" id="IPR011004">
    <property type="entry name" value="Trimer_LpxA-like_sf"/>
</dbReference>
<reference evidence="2 3" key="1">
    <citation type="submission" date="2015-04" db="EMBL/GenBank/DDBJ databases">
        <title>The draft genome sequence of Erythrobacr gangjinensis K7-2.</title>
        <authorList>
            <person name="Zhuang L."/>
            <person name="Liu Y."/>
            <person name="Shao Z."/>
        </authorList>
    </citation>
    <scope>NUCLEOTIDE SEQUENCE [LARGE SCALE GENOMIC DNA]</scope>
    <source>
        <strain evidence="2 3">K7-2</strain>
    </source>
</reference>
<comment type="similarity">
    <text evidence="1">Belongs to the transferase hexapeptide repeat family.</text>
</comment>
<dbReference type="STRING" id="502682.BMF35_a1061"/>
<dbReference type="PATRIC" id="fig|502682.8.peg.2098"/>
<evidence type="ECO:0000256" key="1">
    <source>
        <dbReference type="ARBA" id="ARBA00007274"/>
    </source>
</evidence>
<keyword evidence="3" id="KW-1185">Reference proteome</keyword>